<dbReference type="Proteomes" id="UP000054908">
    <property type="component" value="Unassembled WGS sequence"/>
</dbReference>
<evidence type="ECO:0000313" key="3">
    <source>
        <dbReference type="Proteomes" id="UP000054908"/>
    </source>
</evidence>
<proteinExistence type="predicted"/>
<reference evidence="2 3" key="1">
    <citation type="submission" date="2015-11" db="EMBL/GenBank/DDBJ databases">
        <title>Genomic analysis of 38 Legionella species identifies large and diverse effector repertoires.</title>
        <authorList>
            <person name="Burstein D."/>
            <person name="Amaro F."/>
            <person name="Zusman T."/>
            <person name="Lifshitz Z."/>
            <person name="Cohen O."/>
            <person name="Gilbert J.A."/>
            <person name="Pupko T."/>
            <person name="Shuman H.A."/>
            <person name="Segal G."/>
        </authorList>
    </citation>
    <scope>NUCLEOTIDE SEQUENCE [LARGE SCALE GENOMIC DNA]</scope>
    <source>
        <strain evidence="2 3">PX-1-G2-E2</strain>
    </source>
</reference>
<sequence length="137" mass="15040">MKNLKLLSLTPLLLYGTVFAASPKCDNFQINIQNNLADDLVVSTIRLVGAEIQPKTIEHIAHGTSQVFTVNNSNENVPMTGEFTLHTISLPMKTIKITYTLDNKATFCEHTDIATEGDYSAIKSRPVGGVTYTIVNQ</sequence>
<name>A0A0W0WE41_9GAMM</name>
<comment type="caution">
    <text evidence="2">The sequence shown here is derived from an EMBL/GenBank/DDBJ whole genome shotgun (WGS) entry which is preliminary data.</text>
</comment>
<evidence type="ECO:0000256" key="1">
    <source>
        <dbReference type="SAM" id="SignalP"/>
    </source>
</evidence>
<keyword evidence="1" id="KW-0732">Signal</keyword>
<gene>
    <name evidence="2" type="ORF">Lmac_0522</name>
</gene>
<feature type="signal peptide" evidence="1">
    <location>
        <begin position="1"/>
        <end position="20"/>
    </location>
</feature>
<protein>
    <recommendedName>
        <fullName evidence="4">VirK protein</fullName>
    </recommendedName>
</protein>
<evidence type="ECO:0008006" key="4">
    <source>
        <dbReference type="Google" id="ProtNLM"/>
    </source>
</evidence>
<feature type="chain" id="PRO_5006915387" description="VirK protein" evidence="1">
    <location>
        <begin position="21"/>
        <end position="137"/>
    </location>
</feature>
<dbReference type="RefSeq" id="WP_058451350.1">
    <property type="nucleotide sequence ID" value="NZ_CAAAIB010000006.1"/>
</dbReference>
<evidence type="ECO:0000313" key="2">
    <source>
        <dbReference type="EMBL" id="KTD30578.1"/>
    </source>
</evidence>
<dbReference type="AlphaFoldDB" id="A0A0W0WE41"/>
<organism evidence="2 3">
    <name type="scientific">Legionella maceachernii</name>
    <dbReference type="NCBI Taxonomy" id="466"/>
    <lineage>
        <taxon>Bacteria</taxon>
        <taxon>Pseudomonadati</taxon>
        <taxon>Pseudomonadota</taxon>
        <taxon>Gammaproteobacteria</taxon>
        <taxon>Legionellales</taxon>
        <taxon>Legionellaceae</taxon>
        <taxon>Legionella</taxon>
    </lineage>
</organism>
<dbReference type="EMBL" id="LNYL01000012">
    <property type="protein sequence ID" value="KTD30578.1"/>
    <property type="molecule type" value="Genomic_DNA"/>
</dbReference>
<dbReference type="OrthoDB" id="5640969at2"/>
<keyword evidence="3" id="KW-1185">Reference proteome</keyword>
<accession>A0A0W0WE41</accession>
<dbReference type="PATRIC" id="fig|466.6.peg.553"/>